<dbReference type="SUPFAM" id="SSF47576">
    <property type="entry name" value="Calponin-homology domain, CH-domain"/>
    <property type="match status" value="1"/>
</dbReference>
<proteinExistence type="predicted"/>
<dbReference type="GO" id="GO:0008017">
    <property type="term" value="F:microtubule binding"/>
    <property type="evidence" value="ECO:0007669"/>
    <property type="project" value="InterPro"/>
</dbReference>
<dbReference type="AlphaFoldDB" id="T0LDG9"/>
<dbReference type="PROSITE" id="PS50021">
    <property type="entry name" value="CH"/>
    <property type="match status" value="1"/>
</dbReference>
<dbReference type="InterPro" id="IPR001715">
    <property type="entry name" value="CH_dom"/>
</dbReference>
<dbReference type="PANTHER" id="PTHR10623">
    <property type="entry name" value="MICROTUBULE-ASSOCIATED PROTEIN RP/EB FAMILY MEMBER"/>
    <property type="match status" value="1"/>
</dbReference>
<dbReference type="VEuPathDB" id="MicrosporidiaDB:NAPIS_ORF00104"/>
<dbReference type="EMBL" id="KE646892">
    <property type="protein sequence ID" value="EQB62319.1"/>
    <property type="molecule type" value="Genomic_DNA"/>
</dbReference>
<evidence type="ECO:0000259" key="1">
    <source>
        <dbReference type="PROSITE" id="PS50021"/>
    </source>
</evidence>
<dbReference type="InterPro" id="IPR036872">
    <property type="entry name" value="CH_dom_sf"/>
</dbReference>
<reference evidence="2 3" key="1">
    <citation type="journal article" date="2013" name="BMC Genomics">
        <title>Genome sequencing and comparative genomics of honey bee microsporidia, Nosema apis reveal novel insights into host-parasite interactions.</title>
        <authorList>
            <person name="Chen Yp."/>
            <person name="Pettis J.S."/>
            <person name="Zhao Y."/>
            <person name="Liu X."/>
            <person name="Tallon L.J."/>
            <person name="Sadzewicz L.D."/>
            <person name="Li R."/>
            <person name="Zheng H."/>
            <person name="Huang S."/>
            <person name="Zhang X."/>
            <person name="Hamilton M.C."/>
            <person name="Pernal S.F."/>
            <person name="Melathopoulos A.P."/>
            <person name="Yan X."/>
            <person name="Evans J.D."/>
        </authorList>
    </citation>
    <scope>NUCLEOTIDE SEQUENCE [LARGE SCALE GENOMIC DNA]</scope>
    <source>
        <strain evidence="2 3">BRL 01</strain>
    </source>
</reference>
<protein>
    <submittedName>
        <fullName evidence="2">Eb1 protein</fullName>
    </submittedName>
</protein>
<feature type="domain" description="Calponin-homology (CH)" evidence="1">
    <location>
        <begin position="4"/>
        <end position="111"/>
    </location>
</feature>
<sequence length="200" mass="21888">MYKHITLNSMTKTSRKQLISWFNSLKIPITKIEDLGTGAPICNLLNIIHPTYRLVYTQSPSSKYEYLKNLKVAQGFFFETGVKLKFDIEKLVECKLQDNLEVAQWLYKYYVRNVGIRSDGVKGGVSIESGCVKGGSDGKNNVGSDGRNVYNVGMIMNGRNVNCVGSDGKNNVGSDGVKGGVSIESGCNLGSDGRNDGIKM</sequence>
<dbReference type="InterPro" id="IPR027328">
    <property type="entry name" value="MAPRE"/>
</dbReference>
<dbReference type="OrthoDB" id="2119228at2759"/>
<accession>T0LDG9</accession>
<dbReference type="Pfam" id="PF00307">
    <property type="entry name" value="CH"/>
    <property type="match status" value="1"/>
</dbReference>
<dbReference type="HOGENOM" id="CLU_1366601_0_0_1"/>
<evidence type="ECO:0000313" key="2">
    <source>
        <dbReference type="EMBL" id="EQB62319.1"/>
    </source>
</evidence>
<gene>
    <name evidence="2" type="ORF">NAPIS_ORF00104</name>
</gene>
<name>T0LDG9_9MICR</name>
<keyword evidence="3" id="KW-1185">Reference proteome</keyword>
<dbReference type="Proteomes" id="UP000053780">
    <property type="component" value="Unassembled WGS sequence"/>
</dbReference>
<dbReference type="Gene3D" id="1.10.418.10">
    <property type="entry name" value="Calponin-like domain"/>
    <property type="match status" value="1"/>
</dbReference>
<evidence type="ECO:0000313" key="3">
    <source>
        <dbReference type="Proteomes" id="UP000053780"/>
    </source>
</evidence>
<organism evidence="2 3">
    <name type="scientific">Vairimorpha apis BRL 01</name>
    <dbReference type="NCBI Taxonomy" id="1037528"/>
    <lineage>
        <taxon>Eukaryota</taxon>
        <taxon>Fungi</taxon>
        <taxon>Fungi incertae sedis</taxon>
        <taxon>Microsporidia</taxon>
        <taxon>Nosematidae</taxon>
        <taxon>Vairimorpha</taxon>
    </lineage>
</organism>